<keyword evidence="4 7" id="KW-1133">Transmembrane helix</keyword>
<evidence type="ECO:0008006" key="10">
    <source>
        <dbReference type="Google" id="ProtNLM"/>
    </source>
</evidence>
<keyword evidence="9" id="KW-1185">Reference proteome</keyword>
<dbReference type="OrthoDB" id="678343at2759"/>
<keyword evidence="3" id="KW-0732">Signal</keyword>
<evidence type="ECO:0000256" key="3">
    <source>
        <dbReference type="ARBA" id="ARBA00022729"/>
    </source>
</evidence>
<dbReference type="PANTHER" id="PTHR31769">
    <property type="entry name" value="OS07G0462200 PROTEIN-RELATED"/>
    <property type="match status" value="1"/>
</dbReference>
<keyword evidence="5 7" id="KW-0472">Membrane</keyword>
<reference evidence="8 9" key="1">
    <citation type="journal article" date="2019" name="Nat. Plants">
        <title>Stout camphor tree genome fills gaps in understanding of flowering plant genome evolution.</title>
        <authorList>
            <person name="Chaw S.M."/>
            <person name="Liu Y.C."/>
            <person name="Wu Y.W."/>
            <person name="Wang H.Y."/>
            <person name="Lin C.I."/>
            <person name="Wu C.S."/>
            <person name="Ke H.M."/>
            <person name="Chang L.Y."/>
            <person name="Hsu C.Y."/>
            <person name="Yang H.T."/>
            <person name="Sudianto E."/>
            <person name="Hsu M.H."/>
            <person name="Wu K.P."/>
            <person name="Wang L.N."/>
            <person name="Leebens-Mack J.H."/>
            <person name="Tsai I.J."/>
        </authorList>
    </citation>
    <scope>NUCLEOTIDE SEQUENCE [LARGE SCALE GENOMIC DNA]</scope>
    <source>
        <strain evidence="9">cv. Chaw 1501</strain>
        <tissue evidence="8">Young leaves</tissue>
    </source>
</reference>
<comment type="similarity">
    <text evidence="6">Belongs to the DESIGUAL family.</text>
</comment>
<evidence type="ECO:0000313" key="8">
    <source>
        <dbReference type="EMBL" id="RWR86844.1"/>
    </source>
</evidence>
<comment type="subcellular location">
    <subcellularLocation>
        <location evidence="1">Endomembrane system</location>
        <topology evidence="1">Multi-pass membrane protein</topology>
    </subcellularLocation>
</comment>
<feature type="transmembrane region" description="Helical" evidence="7">
    <location>
        <begin position="136"/>
        <end position="158"/>
    </location>
</feature>
<evidence type="ECO:0000256" key="4">
    <source>
        <dbReference type="ARBA" id="ARBA00022989"/>
    </source>
</evidence>
<sequence length="205" mass="22271">MEKKVIIICFLVGFLGLLTAALGFAAEAKRIKVSDVTLTTRDTCSYPRSPALVLGSIAGLALVIAQIIISSAAGCICCKKHPVPSRSNWTVALICFIVSWITFVIAFLLLLTGAALNDEHAEERMYFGYCYVVKPGVFSGGAVLSLVTVSLGIIYFLIVSSTKHMDPWGAHQNQGIALAQPQFPPPNTQPPVFVHEDTYNRRQFP</sequence>
<dbReference type="AlphaFoldDB" id="A0A3S3N263"/>
<protein>
    <recommendedName>
        <fullName evidence="10">DUF1218 domain-containing protein</fullName>
    </recommendedName>
</protein>
<evidence type="ECO:0000256" key="6">
    <source>
        <dbReference type="ARBA" id="ARBA00029467"/>
    </source>
</evidence>
<gene>
    <name evidence="8" type="ORF">CKAN_01576400</name>
</gene>
<dbReference type="GO" id="GO:0012505">
    <property type="term" value="C:endomembrane system"/>
    <property type="evidence" value="ECO:0007669"/>
    <property type="project" value="UniProtKB-SubCell"/>
</dbReference>
<dbReference type="Proteomes" id="UP000283530">
    <property type="component" value="Unassembled WGS sequence"/>
</dbReference>
<dbReference type="InterPro" id="IPR009606">
    <property type="entry name" value="DEAL/Modifying_wall_lignin1/2"/>
</dbReference>
<keyword evidence="2 7" id="KW-0812">Transmembrane</keyword>
<organism evidence="8 9">
    <name type="scientific">Cinnamomum micranthum f. kanehirae</name>
    <dbReference type="NCBI Taxonomy" id="337451"/>
    <lineage>
        <taxon>Eukaryota</taxon>
        <taxon>Viridiplantae</taxon>
        <taxon>Streptophyta</taxon>
        <taxon>Embryophyta</taxon>
        <taxon>Tracheophyta</taxon>
        <taxon>Spermatophyta</taxon>
        <taxon>Magnoliopsida</taxon>
        <taxon>Magnoliidae</taxon>
        <taxon>Laurales</taxon>
        <taxon>Lauraceae</taxon>
        <taxon>Cinnamomum</taxon>
    </lineage>
</organism>
<dbReference type="Pfam" id="PF06749">
    <property type="entry name" value="DUF1218"/>
    <property type="match status" value="1"/>
</dbReference>
<evidence type="ECO:0000313" key="9">
    <source>
        <dbReference type="Proteomes" id="UP000283530"/>
    </source>
</evidence>
<evidence type="ECO:0000256" key="5">
    <source>
        <dbReference type="ARBA" id="ARBA00023136"/>
    </source>
</evidence>
<dbReference type="EMBL" id="QPKB01000006">
    <property type="protein sequence ID" value="RWR86844.1"/>
    <property type="molecule type" value="Genomic_DNA"/>
</dbReference>
<evidence type="ECO:0000256" key="1">
    <source>
        <dbReference type="ARBA" id="ARBA00004127"/>
    </source>
</evidence>
<feature type="transmembrane region" description="Helical" evidence="7">
    <location>
        <begin position="52"/>
        <end position="77"/>
    </location>
</feature>
<evidence type="ECO:0000256" key="2">
    <source>
        <dbReference type="ARBA" id="ARBA00022692"/>
    </source>
</evidence>
<proteinExistence type="inferred from homology"/>
<comment type="caution">
    <text evidence="8">The sequence shown here is derived from an EMBL/GenBank/DDBJ whole genome shotgun (WGS) entry which is preliminary data.</text>
</comment>
<accession>A0A3S3N263</accession>
<name>A0A3S3N263_9MAGN</name>
<feature type="transmembrane region" description="Helical" evidence="7">
    <location>
        <begin position="89"/>
        <end position="116"/>
    </location>
</feature>
<evidence type="ECO:0000256" key="7">
    <source>
        <dbReference type="SAM" id="Phobius"/>
    </source>
</evidence>
<dbReference type="InterPro" id="IPR052222">
    <property type="entry name" value="DESIGUAL"/>
</dbReference>